<comment type="similarity">
    <text evidence="3">Belongs to the ribonuclease III family.</text>
</comment>
<dbReference type="Gene3D" id="1.10.1520.10">
    <property type="entry name" value="Ribonuclease III domain"/>
    <property type="match status" value="1"/>
</dbReference>
<evidence type="ECO:0000256" key="7">
    <source>
        <dbReference type="ARBA" id="ARBA00022664"/>
    </source>
</evidence>
<feature type="domain" description="DRBM" evidence="17">
    <location>
        <begin position="166"/>
        <end position="235"/>
    </location>
</feature>
<gene>
    <name evidence="15" type="primary">rnc</name>
    <name evidence="19" type="ORF">FHR98_000719</name>
</gene>
<dbReference type="PANTHER" id="PTHR11207:SF0">
    <property type="entry name" value="RIBONUCLEASE 3"/>
    <property type="match status" value="1"/>
</dbReference>
<dbReference type="Gene3D" id="3.30.160.20">
    <property type="match status" value="1"/>
</dbReference>
<dbReference type="EC" id="3.1.26.3" evidence="15"/>
<dbReference type="RefSeq" id="WP_183415273.1">
    <property type="nucleotide sequence ID" value="NZ_JACHXA010000002.1"/>
</dbReference>
<keyword evidence="7 15" id="KW-0507">mRNA processing</keyword>
<dbReference type="InterPro" id="IPR000999">
    <property type="entry name" value="RNase_III_dom"/>
</dbReference>
<dbReference type="FunFam" id="1.10.1520.10:FF:000001">
    <property type="entry name" value="Ribonuclease 3"/>
    <property type="match status" value="1"/>
</dbReference>
<evidence type="ECO:0000259" key="17">
    <source>
        <dbReference type="PROSITE" id="PS50137"/>
    </source>
</evidence>
<evidence type="ECO:0000256" key="16">
    <source>
        <dbReference type="SAM" id="MobiDB-lite"/>
    </source>
</evidence>
<keyword evidence="15" id="KW-0699">rRNA-binding</keyword>
<comment type="cofactor">
    <cofactor evidence="15">
        <name>Mg(2+)</name>
        <dbReference type="ChEBI" id="CHEBI:18420"/>
    </cofactor>
</comment>
<evidence type="ECO:0000256" key="3">
    <source>
        <dbReference type="ARBA" id="ARBA00010183"/>
    </source>
</evidence>
<feature type="binding site" evidence="15">
    <location>
        <position position="54"/>
    </location>
    <ligand>
        <name>Mg(2+)</name>
        <dbReference type="ChEBI" id="CHEBI:18420"/>
    </ligand>
</feature>
<evidence type="ECO:0000256" key="15">
    <source>
        <dbReference type="HAMAP-Rule" id="MF_00104"/>
    </source>
</evidence>
<proteinExistence type="inferred from homology"/>
<keyword evidence="10 15" id="KW-0479">Metal-binding</keyword>
<keyword evidence="6 15" id="KW-0698">rRNA processing</keyword>
<evidence type="ECO:0000256" key="10">
    <source>
        <dbReference type="ARBA" id="ARBA00022723"/>
    </source>
</evidence>
<dbReference type="Proteomes" id="UP000581135">
    <property type="component" value="Unassembled WGS sequence"/>
</dbReference>
<dbReference type="InterPro" id="IPR011907">
    <property type="entry name" value="RNase_III"/>
</dbReference>
<evidence type="ECO:0000313" key="19">
    <source>
        <dbReference type="EMBL" id="MBB3064447.1"/>
    </source>
</evidence>
<dbReference type="GO" id="GO:0008033">
    <property type="term" value="P:tRNA processing"/>
    <property type="evidence" value="ECO:0007669"/>
    <property type="project" value="UniProtKB-KW"/>
</dbReference>
<dbReference type="Pfam" id="PF14622">
    <property type="entry name" value="Ribonucleas_3_3"/>
    <property type="match status" value="1"/>
</dbReference>
<dbReference type="GO" id="GO:0010468">
    <property type="term" value="P:regulation of gene expression"/>
    <property type="evidence" value="ECO:0007669"/>
    <property type="project" value="TreeGrafter"/>
</dbReference>
<evidence type="ECO:0000256" key="9">
    <source>
        <dbReference type="ARBA" id="ARBA00022722"/>
    </source>
</evidence>
<dbReference type="NCBIfam" id="TIGR02191">
    <property type="entry name" value="RNaseIII"/>
    <property type="match status" value="1"/>
</dbReference>
<dbReference type="PROSITE" id="PS50142">
    <property type="entry name" value="RNASE_3_2"/>
    <property type="match status" value="1"/>
</dbReference>
<sequence>MVSSKKDAPLSQSGRLADRLGYSFTKPERLLTALTHSSTLGQDRGGSDSYERLEFLGDRVLGLVVADLLLARFAQESEGAIAKRFALLVSQQVLAEVARDIGLGEFIRLSPGEDDSGGRDNPAILSDVMEAVIAALYRDGGLEVARAFVEPRWVPLIEADLSPPREPKTALQEWAQGRGLPLPSYRLVSRKGPDHEPVFTVEVTVSGEGSGEGTGRSKRLAEQAAAERLLARLDRQKTNKDQSQRKGRA</sequence>
<reference evidence="19 20" key="1">
    <citation type="submission" date="2020-08" db="EMBL/GenBank/DDBJ databases">
        <title>Genomic Encyclopedia of Type Strains, Phase III (KMG-III): the genomes of soil and plant-associated and newly described type strains.</title>
        <authorList>
            <person name="Whitman W."/>
        </authorList>
    </citation>
    <scope>NUCLEOTIDE SEQUENCE [LARGE SCALE GENOMIC DNA]</scope>
    <source>
        <strain evidence="19 20">CECT 8803</strain>
    </source>
</reference>
<dbReference type="PROSITE" id="PS00517">
    <property type="entry name" value="RNASE_3_1"/>
    <property type="match status" value="1"/>
</dbReference>
<evidence type="ECO:0000313" key="20">
    <source>
        <dbReference type="Proteomes" id="UP000581135"/>
    </source>
</evidence>
<evidence type="ECO:0000256" key="6">
    <source>
        <dbReference type="ARBA" id="ARBA00022552"/>
    </source>
</evidence>
<evidence type="ECO:0000256" key="2">
    <source>
        <dbReference type="ARBA" id="ARBA00004496"/>
    </source>
</evidence>
<dbReference type="SUPFAM" id="SSF69065">
    <property type="entry name" value="RNase III domain-like"/>
    <property type="match status" value="1"/>
</dbReference>
<comment type="function">
    <text evidence="15">Digests double-stranded RNA. Involved in the processing of primary rRNA transcript to yield the immediate precursors to the large and small rRNAs (23S and 16S). Processes some mRNAs, and tRNAs when they are encoded in the rRNA operon. Processes pre-crRNA and tracrRNA of type II CRISPR loci if present in the organism.</text>
</comment>
<comment type="subcellular location">
    <subcellularLocation>
        <location evidence="2 15">Cytoplasm</location>
    </subcellularLocation>
</comment>
<protein>
    <recommendedName>
        <fullName evidence="15">Ribonuclease 3</fullName>
        <ecNumber evidence="15">3.1.26.3</ecNumber>
    </recommendedName>
    <alternativeName>
        <fullName evidence="15">Ribonuclease III</fullName>
        <shortName evidence="15">RNase III</shortName>
    </alternativeName>
</protein>
<feature type="compositionally biased region" description="Basic and acidic residues" evidence="16">
    <location>
        <begin position="229"/>
        <end position="249"/>
    </location>
</feature>
<evidence type="ECO:0000256" key="5">
    <source>
        <dbReference type="ARBA" id="ARBA00022490"/>
    </source>
</evidence>
<dbReference type="GO" id="GO:0006364">
    <property type="term" value="P:rRNA processing"/>
    <property type="evidence" value="ECO:0007669"/>
    <property type="project" value="UniProtKB-UniRule"/>
</dbReference>
<keyword evidence="5 15" id="KW-0963">Cytoplasm</keyword>
<dbReference type="HAMAP" id="MF_00104">
    <property type="entry name" value="RNase_III"/>
    <property type="match status" value="1"/>
</dbReference>
<dbReference type="InterPro" id="IPR014720">
    <property type="entry name" value="dsRBD_dom"/>
</dbReference>
<dbReference type="PANTHER" id="PTHR11207">
    <property type="entry name" value="RIBONUCLEASE III"/>
    <property type="match status" value="1"/>
</dbReference>
<feature type="binding site" evidence="15">
    <location>
        <position position="127"/>
    </location>
    <ligand>
        <name>Mg(2+)</name>
        <dbReference type="ChEBI" id="CHEBI:18420"/>
    </ligand>
</feature>
<dbReference type="GO" id="GO:0019843">
    <property type="term" value="F:rRNA binding"/>
    <property type="evidence" value="ECO:0007669"/>
    <property type="project" value="UniProtKB-KW"/>
</dbReference>
<feature type="domain" description="RNase III" evidence="18">
    <location>
        <begin position="13"/>
        <end position="141"/>
    </location>
</feature>
<dbReference type="FunFam" id="3.30.160.20:FF:000003">
    <property type="entry name" value="Ribonuclease 3"/>
    <property type="match status" value="1"/>
</dbReference>
<dbReference type="InterPro" id="IPR036389">
    <property type="entry name" value="RNase_III_sf"/>
</dbReference>
<comment type="caution">
    <text evidence="19">The sequence shown here is derived from an EMBL/GenBank/DDBJ whole genome shotgun (WGS) entry which is preliminary data.</text>
</comment>
<feature type="active site" evidence="15">
    <location>
        <position position="130"/>
    </location>
</feature>
<dbReference type="EMBL" id="JACHXA010000002">
    <property type="protein sequence ID" value="MBB3064447.1"/>
    <property type="molecule type" value="Genomic_DNA"/>
</dbReference>
<feature type="binding site" evidence="15">
    <location>
        <position position="130"/>
    </location>
    <ligand>
        <name>Mg(2+)</name>
        <dbReference type="ChEBI" id="CHEBI:18420"/>
    </ligand>
</feature>
<evidence type="ECO:0000256" key="12">
    <source>
        <dbReference type="ARBA" id="ARBA00022801"/>
    </source>
</evidence>
<keyword evidence="12 15" id="KW-0378">Hydrolase</keyword>
<evidence type="ECO:0000256" key="11">
    <source>
        <dbReference type="ARBA" id="ARBA00022759"/>
    </source>
</evidence>
<dbReference type="CDD" id="cd00593">
    <property type="entry name" value="RIBOc"/>
    <property type="match status" value="1"/>
</dbReference>
<dbReference type="GO" id="GO:0005737">
    <property type="term" value="C:cytoplasm"/>
    <property type="evidence" value="ECO:0007669"/>
    <property type="project" value="UniProtKB-SubCell"/>
</dbReference>
<dbReference type="CDD" id="cd10845">
    <property type="entry name" value="DSRM_RNAse_III_family"/>
    <property type="match status" value="1"/>
</dbReference>
<dbReference type="PROSITE" id="PS50137">
    <property type="entry name" value="DS_RBD"/>
    <property type="match status" value="1"/>
</dbReference>
<dbReference type="SMART" id="SM00358">
    <property type="entry name" value="DSRM"/>
    <property type="match status" value="1"/>
</dbReference>
<feature type="region of interest" description="Disordered" evidence="16">
    <location>
        <begin position="228"/>
        <end position="249"/>
    </location>
</feature>
<evidence type="ECO:0000256" key="14">
    <source>
        <dbReference type="ARBA" id="ARBA00022884"/>
    </source>
</evidence>
<keyword evidence="20" id="KW-1185">Reference proteome</keyword>
<feature type="active site" evidence="15">
    <location>
        <position position="58"/>
    </location>
</feature>
<comment type="subunit">
    <text evidence="4 15">Homodimer.</text>
</comment>
<keyword evidence="11 15" id="KW-0255">Endonuclease</keyword>
<accession>A0A839SNH0</accession>
<dbReference type="SUPFAM" id="SSF54768">
    <property type="entry name" value="dsRNA-binding domain-like"/>
    <property type="match status" value="1"/>
</dbReference>
<organism evidence="19 20">
    <name type="scientific">Limibacillus halophilus</name>
    <dbReference type="NCBI Taxonomy" id="1579333"/>
    <lineage>
        <taxon>Bacteria</taxon>
        <taxon>Pseudomonadati</taxon>
        <taxon>Pseudomonadota</taxon>
        <taxon>Alphaproteobacteria</taxon>
        <taxon>Rhodospirillales</taxon>
        <taxon>Rhodovibrionaceae</taxon>
        <taxon>Limibacillus</taxon>
    </lineage>
</organism>
<keyword evidence="14 15" id="KW-0694">RNA-binding</keyword>
<comment type="catalytic activity">
    <reaction evidence="1 15">
        <text>Endonucleolytic cleavage to 5'-phosphomonoester.</text>
        <dbReference type="EC" id="3.1.26.3"/>
    </reaction>
</comment>
<dbReference type="SMART" id="SM00535">
    <property type="entry name" value="RIBOc"/>
    <property type="match status" value="1"/>
</dbReference>
<evidence type="ECO:0000259" key="18">
    <source>
        <dbReference type="PROSITE" id="PS50142"/>
    </source>
</evidence>
<name>A0A839SNH0_9PROT</name>
<dbReference type="GO" id="GO:0004525">
    <property type="term" value="F:ribonuclease III activity"/>
    <property type="evidence" value="ECO:0007669"/>
    <property type="project" value="UniProtKB-UniRule"/>
</dbReference>
<dbReference type="AlphaFoldDB" id="A0A839SNH0"/>
<keyword evidence="8 15" id="KW-0819">tRNA processing</keyword>
<dbReference type="Pfam" id="PF00035">
    <property type="entry name" value="dsrm"/>
    <property type="match status" value="1"/>
</dbReference>
<dbReference type="GO" id="GO:0046872">
    <property type="term" value="F:metal ion binding"/>
    <property type="evidence" value="ECO:0007669"/>
    <property type="project" value="UniProtKB-KW"/>
</dbReference>
<evidence type="ECO:0000256" key="4">
    <source>
        <dbReference type="ARBA" id="ARBA00011738"/>
    </source>
</evidence>
<keyword evidence="9 15" id="KW-0540">Nuclease</keyword>
<dbReference type="GO" id="GO:0042802">
    <property type="term" value="F:identical protein binding"/>
    <property type="evidence" value="ECO:0007669"/>
    <property type="project" value="UniProtKB-ARBA"/>
</dbReference>
<dbReference type="GO" id="GO:0003725">
    <property type="term" value="F:double-stranded RNA binding"/>
    <property type="evidence" value="ECO:0007669"/>
    <property type="project" value="TreeGrafter"/>
</dbReference>
<dbReference type="GO" id="GO:0006397">
    <property type="term" value="P:mRNA processing"/>
    <property type="evidence" value="ECO:0007669"/>
    <property type="project" value="UniProtKB-UniRule"/>
</dbReference>
<evidence type="ECO:0000256" key="13">
    <source>
        <dbReference type="ARBA" id="ARBA00022842"/>
    </source>
</evidence>
<evidence type="ECO:0000256" key="8">
    <source>
        <dbReference type="ARBA" id="ARBA00022694"/>
    </source>
</evidence>
<keyword evidence="13 15" id="KW-0460">Magnesium</keyword>
<evidence type="ECO:0000256" key="1">
    <source>
        <dbReference type="ARBA" id="ARBA00000109"/>
    </source>
</evidence>